<sequence length="684" mass="77791">MFQHSKGSQASGAPKSSNLFGWSKRSNNSKHDSINTLVGSALERKEYYQNPIRDVVDTYPRLVQLRKLMARDNLDYYVVPTEDVHQCEYTAESDKRMEWLTNFTGRAGQAVITKTAAYLITDSRHWLQAERELDHNWVLIRAGVLSGPRHWVDWITDRVNESRVGLDARMISNEVAQQLYPLLKAKNSELVHPAQNLIDLIWEDKPARSMNKIFVQPIEYTGKGASNKLAQVRDWIRSYAVSSPSPSKSQPRSRDQHVGTLVSNLASVAYVLNLRGNDVPFNPVFISHLYIGLNRAILFVEQGKVEVPVREYLQSLQVEIRDYNAIWNFLRMREWGEGKARMIIPPQTSYAISLMLTYKRYSLAPSIVEEMRSVKNEVEIQGLKRACLRDGTCYVQFLAWLDEKMAKGFEISEWEAAWRLTEFRRNAKNFMGLAYENISATGPNAALPHYRPSKSGSYIIDKETPYLNGSGGQYRDGTCDTTRTVHFGRPTLEQSEAYTRVLQGHIAIDNIIFPRGTTGAQLDVLARNVIASKSLWQDGMNFLDGTGHAFLGVHEVLHGLSSSVPLTPGHVLTNEPGYYKSDEYGIRIGSVLVVRNVQTKHTESDQSWLGFERLTCVPIQTRMVLEHMLSKEEKEWLRKHNRECHSALEGCLRDDKRALKYLRREAERTIGPAGPGGAMIEWGE</sequence>
<keyword evidence="2" id="KW-1185">Reference proteome</keyword>
<dbReference type="EMBL" id="JAGFNK010000214">
    <property type="protein sequence ID" value="KAI9458087.1"/>
    <property type="molecule type" value="Genomic_DNA"/>
</dbReference>
<reference evidence="1" key="1">
    <citation type="submission" date="2021-03" db="EMBL/GenBank/DDBJ databases">
        <title>Evolutionary priming and transition to the ectomycorrhizal habit in an iconic lineage of mushroom-forming fungi: is preadaptation a requirement?</title>
        <authorList>
            <consortium name="DOE Joint Genome Institute"/>
            <person name="Looney B.P."/>
            <person name="Miyauchi S."/>
            <person name="Morin E."/>
            <person name="Drula E."/>
            <person name="Courty P.E."/>
            <person name="Chicoki N."/>
            <person name="Fauchery L."/>
            <person name="Kohler A."/>
            <person name="Kuo A."/>
            <person name="LaButti K."/>
            <person name="Pangilinan J."/>
            <person name="Lipzen A."/>
            <person name="Riley R."/>
            <person name="Andreopoulos W."/>
            <person name="He G."/>
            <person name="Johnson J."/>
            <person name="Barry K.W."/>
            <person name="Grigoriev I.V."/>
            <person name="Nagy L."/>
            <person name="Hibbett D."/>
            <person name="Henrissat B."/>
            <person name="Matheny P.B."/>
            <person name="Labbe J."/>
            <person name="Martin A.F."/>
        </authorList>
    </citation>
    <scope>NUCLEOTIDE SEQUENCE</scope>
    <source>
        <strain evidence="1">BPL698</strain>
    </source>
</reference>
<organism evidence="1 2">
    <name type="scientific">Russula earlei</name>
    <dbReference type="NCBI Taxonomy" id="71964"/>
    <lineage>
        <taxon>Eukaryota</taxon>
        <taxon>Fungi</taxon>
        <taxon>Dikarya</taxon>
        <taxon>Basidiomycota</taxon>
        <taxon>Agaricomycotina</taxon>
        <taxon>Agaricomycetes</taxon>
        <taxon>Russulales</taxon>
        <taxon>Russulaceae</taxon>
        <taxon>Russula</taxon>
    </lineage>
</organism>
<accession>A0ACC0U271</accession>
<comment type="caution">
    <text evidence="1">The sequence shown here is derived from an EMBL/GenBank/DDBJ whole genome shotgun (WGS) entry which is preliminary data.</text>
</comment>
<protein>
    <submittedName>
        <fullName evidence="1">Creatinase/aminopeptidase</fullName>
    </submittedName>
</protein>
<name>A0ACC0U271_9AGAM</name>
<evidence type="ECO:0000313" key="2">
    <source>
        <dbReference type="Proteomes" id="UP001207468"/>
    </source>
</evidence>
<evidence type="ECO:0000313" key="1">
    <source>
        <dbReference type="EMBL" id="KAI9458087.1"/>
    </source>
</evidence>
<dbReference type="Proteomes" id="UP001207468">
    <property type="component" value="Unassembled WGS sequence"/>
</dbReference>
<proteinExistence type="predicted"/>
<gene>
    <name evidence="1" type="ORF">F5148DRAFT_1017132</name>
</gene>